<dbReference type="EMBL" id="CP086357">
    <property type="protein sequence ID" value="UNI19136.1"/>
    <property type="molecule type" value="Genomic_DNA"/>
</dbReference>
<dbReference type="Proteomes" id="UP000829364">
    <property type="component" value="Chromosome 4"/>
</dbReference>
<evidence type="ECO:0000313" key="1">
    <source>
        <dbReference type="EMBL" id="UNI19136.1"/>
    </source>
</evidence>
<dbReference type="KEGG" id="ptkz:JDV02_005349"/>
<protein>
    <submittedName>
        <fullName evidence="1">Uncharacterized protein</fullName>
    </submittedName>
</protein>
<evidence type="ECO:0000313" key="2">
    <source>
        <dbReference type="Proteomes" id="UP000829364"/>
    </source>
</evidence>
<dbReference type="AlphaFoldDB" id="A0A9Q8QH73"/>
<organism evidence="1 2">
    <name type="scientific">Purpureocillium takamizusanense</name>
    <dbReference type="NCBI Taxonomy" id="2060973"/>
    <lineage>
        <taxon>Eukaryota</taxon>
        <taxon>Fungi</taxon>
        <taxon>Dikarya</taxon>
        <taxon>Ascomycota</taxon>
        <taxon>Pezizomycotina</taxon>
        <taxon>Sordariomycetes</taxon>
        <taxon>Hypocreomycetidae</taxon>
        <taxon>Hypocreales</taxon>
        <taxon>Ophiocordycipitaceae</taxon>
        <taxon>Purpureocillium</taxon>
    </lineage>
</organism>
<dbReference type="OrthoDB" id="4893160at2759"/>
<gene>
    <name evidence="1" type="ORF">JDV02_005349</name>
</gene>
<accession>A0A9Q8QH73</accession>
<name>A0A9Q8QH73_9HYPO</name>
<sequence length="93" mass="10316">MRFNLGVNDATQAFLAAHPDIAIGRDALHEAEAKFTSGNNFVVYSKPVANIILIKEYDADTKERRYTAALVDDPAAEAFYREHESKFAEDGPV</sequence>
<dbReference type="RefSeq" id="XP_047842617.1">
    <property type="nucleotide sequence ID" value="XM_047986634.1"/>
</dbReference>
<keyword evidence="2" id="KW-1185">Reference proteome</keyword>
<dbReference type="GeneID" id="72067298"/>
<reference evidence="1" key="1">
    <citation type="submission" date="2021-11" db="EMBL/GenBank/DDBJ databases">
        <title>Purpureocillium_takamizusanense_genome.</title>
        <authorList>
            <person name="Nguyen N.-H."/>
        </authorList>
    </citation>
    <scope>NUCLEOTIDE SEQUENCE</scope>
    <source>
        <strain evidence="1">PT3</strain>
    </source>
</reference>
<proteinExistence type="predicted"/>